<keyword evidence="2" id="KW-1185">Reference proteome</keyword>
<dbReference type="GeneID" id="31005614"/>
<reference evidence="1 2" key="1">
    <citation type="submission" date="2015-06" db="EMBL/GenBank/DDBJ databases">
        <title>Talaromyces atroroseus IBT 11181 draft genome.</title>
        <authorList>
            <person name="Rasmussen K.B."/>
            <person name="Rasmussen S."/>
            <person name="Petersen B."/>
            <person name="Sicheritz-Ponten T."/>
            <person name="Mortensen U.H."/>
            <person name="Thrane U."/>
        </authorList>
    </citation>
    <scope>NUCLEOTIDE SEQUENCE [LARGE SCALE GENOMIC DNA]</scope>
    <source>
        <strain evidence="1 2">IBT 11181</strain>
    </source>
</reference>
<evidence type="ECO:0008006" key="3">
    <source>
        <dbReference type="Google" id="ProtNLM"/>
    </source>
</evidence>
<organism evidence="1 2">
    <name type="scientific">Talaromyces atroroseus</name>
    <dbReference type="NCBI Taxonomy" id="1441469"/>
    <lineage>
        <taxon>Eukaryota</taxon>
        <taxon>Fungi</taxon>
        <taxon>Dikarya</taxon>
        <taxon>Ascomycota</taxon>
        <taxon>Pezizomycotina</taxon>
        <taxon>Eurotiomycetes</taxon>
        <taxon>Eurotiomycetidae</taxon>
        <taxon>Eurotiales</taxon>
        <taxon>Trichocomaceae</taxon>
        <taxon>Talaromyces</taxon>
        <taxon>Talaromyces sect. Trachyspermi</taxon>
    </lineage>
</organism>
<proteinExistence type="predicted"/>
<evidence type="ECO:0000313" key="1">
    <source>
        <dbReference type="EMBL" id="OKL58829.1"/>
    </source>
</evidence>
<evidence type="ECO:0000313" key="2">
    <source>
        <dbReference type="Proteomes" id="UP000214365"/>
    </source>
</evidence>
<comment type="caution">
    <text evidence="1">The sequence shown here is derived from an EMBL/GenBank/DDBJ whole genome shotgun (WGS) entry which is preliminary data.</text>
</comment>
<name>A0A225ATA7_TALAT</name>
<dbReference type="Proteomes" id="UP000214365">
    <property type="component" value="Unassembled WGS sequence"/>
</dbReference>
<sequence length="232" mass="26459">MDPVTAIGLLSNIIGFIDLGWNLFRDAREVYKSASGLTESALAHKLMAERMEKFSNNLITSNKVLLTSKEDKVIVELACNCRKLAQEIIHHLDKTKPQDSKSLLYAVSSSFRTVVHYKKRKELREQLAECQQQLHLHLVKTTRSLTALKTTSESNDKRMAQLQDHVRALRQMVDESSFPDALFKLRNLLNISEDTYNTMLSHKVVSTLKTLKFGDMNTRFDSVPQALMGTYQ</sequence>
<dbReference type="OrthoDB" id="443402at2759"/>
<dbReference type="STRING" id="1441469.A0A225ATA7"/>
<gene>
    <name evidence="1" type="ORF">UA08_05858</name>
</gene>
<dbReference type="RefSeq" id="XP_020118950.1">
    <property type="nucleotide sequence ID" value="XM_020268175.1"/>
</dbReference>
<dbReference type="AlphaFoldDB" id="A0A225ATA7"/>
<dbReference type="EMBL" id="LFMY01000008">
    <property type="protein sequence ID" value="OKL58829.1"/>
    <property type="molecule type" value="Genomic_DNA"/>
</dbReference>
<protein>
    <recommendedName>
        <fullName evidence="3">Fungal N-terminal domain-containing protein</fullName>
    </recommendedName>
</protein>
<accession>A0A225ATA7</accession>